<evidence type="ECO:0000256" key="3">
    <source>
        <dbReference type="PROSITE-ProRule" id="PRU00023"/>
    </source>
</evidence>
<dbReference type="SUPFAM" id="SSF48403">
    <property type="entry name" value="Ankyrin repeat"/>
    <property type="match status" value="1"/>
</dbReference>
<dbReference type="InterPro" id="IPR002110">
    <property type="entry name" value="Ankyrin_rpt"/>
</dbReference>
<dbReference type="Gene3D" id="1.25.40.20">
    <property type="entry name" value="Ankyrin repeat-containing domain"/>
    <property type="match status" value="3"/>
</dbReference>
<gene>
    <name evidence="4" type="ORF">HYE67_000050</name>
</gene>
<keyword evidence="1" id="KW-0677">Repeat</keyword>
<dbReference type="Pfam" id="PF00023">
    <property type="entry name" value="Ank"/>
    <property type="match status" value="2"/>
</dbReference>
<proteinExistence type="predicted"/>
<feature type="repeat" description="ANK" evidence="3">
    <location>
        <begin position="415"/>
        <end position="447"/>
    </location>
</feature>
<evidence type="ECO:0008006" key="6">
    <source>
        <dbReference type="Google" id="ProtNLM"/>
    </source>
</evidence>
<dbReference type="PANTHER" id="PTHR24198:SF165">
    <property type="entry name" value="ANKYRIN REPEAT-CONTAINING PROTEIN-RELATED"/>
    <property type="match status" value="1"/>
</dbReference>
<reference evidence="4" key="1">
    <citation type="submission" date="2020-11" db="EMBL/GenBank/DDBJ databases">
        <title>The chromosome-scale genome resource for two endophytic Fusarium species: F. culmorum and F. pseudograminearum.</title>
        <authorList>
            <person name="Yuan Z."/>
        </authorList>
    </citation>
    <scope>NUCLEOTIDE SEQUENCE</scope>
    <source>
        <strain evidence="4">Class2-1B</strain>
    </source>
</reference>
<sequence length="688" mass="77589">MNHLFHDWLGQHLEVVFNHLVSKNSSTLKRIVSHVALLRGLLTFLPPNVGSKMAAGEMWLTRAASHGDPDVSVLAYRLLRAQDQDTSMDFTDAFVRASKDGSILACESGAVSSSLISGIDERQLLSRVQNSFEENHIWPIHLLAFIRDDAEIQSLVKVFVGEEWDLQTKTWLGIDHVNGGYLTYSMTIPGTALHWSVQMNNLAAVRALVEAGATPYTFTDHRRNAWSVAVGARLLPIIKYFVESCTRTDVSLRRQWTVEALYYGLPEAYLACGERYIEVSCETFRYLFSQGILPRWEAYTSTVSLGSGDSRLLRRLLDEDYDEERDFSMVKKLLIDAVITGDTGAVRILLCHLPRLETSDYSIHALTSAITSRAAEEDAVLRLLLQHISPDFDINIRFTHLHVETHQSPIISEAEGHTLLHLAFDHGKINMTVDLLRNGADPTILSIGKDTRGAGMNAFGRLFFANTHFNCLALITFLRSEYIRDNPDFVLYNAVIIPASNRNMFHFLTSDEDCRLHDSGSRKTTVLKELLRHLRGVPSSRAKVRDLLNAQTIESSGELGMTPLYSAAVSGFADAVSLLVANGADPLFRILADPDNGVPGLTPLHTVDTRSLEAWKEDYLVHEKTYLRNGFPWFEMGAPVARKWASDYDKRTWETIRQFKQTLKKTPAGRELWERRRIFRSQEGLRVE</sequence>
<evidence type="ECO:0000313" key="4">
    <source>
        <dbReference type="EMBL" id="QPC57819.1"/>
    </source>
</evidence>
<dbReference type="Proteomes" id="UP000663297">
    <property type="component" value="Chromosome 1"/>
</dbReference>
<feature type="repeat" description="ANK" evidence="3">
    <location>
        <begin position="559"/>
        <end position="585"/>
    </location>
</feature>
<evidence type="ECO:0000313" key="5">
    <source>
        <dbReference type="Proteomes" id="UP000663297"/>
    </source>
</evidence>
<dbReference type="PANTHER" id="PTHR24198">
    <property type="entry name" value="ANKYRIN REPEAT AND PROTEIN KINASE DOMAIN-CONTAINING PROTEIN"/>
    <property type="match status" value="1"/>
</dbReference>
<dbReference type="PROSITE" id="PS50297">
    <property type="entry name" value="ANK_REP_REGION"/>
    <property type="match status" value="2"/>
</dbReference>
<dbReference type="AlphaFoldDB" id="A0A7S8HRE9"/>
<dbReference type="InterPro" id="IPR036770">
    <property type="entry name" value="Ankyrin_rpt-contain_sf"/>
</dbReference>
<accession>A0A7S8HRE9</accession>
<organism evidence="4 5">
    <name type="scientific">Fusarium culmorum</name>
    <dbReference type="NCBI Taxonomy" id="5516"/>
    <lineage>
        <taxon>Eukaryota</taxon>
        <taxon>Fungi</taxon>
        <taxon>Dikarya</taxon>
        <taxon>Ascomycota</taxon>
        <taxon>Pezizomycotina</taxon>
        <taxon>Sordariomycetes</taxon>
        <taxon>Hypocreomycetidae</taxon>
        <taxon>Hypocreales</taxon>
        <taxon>Nectriaceae</taxon>
        <taxon>Fusarium</taxon>
    </lineage>
</organism>
<dbReference type="PROSITE" id="PS50088">
    <property type="entry name" value="ANK_REPEAT"/>
    <property type="match status" value="2"/>
</dbReference>
<protein>
    <recommendedName>
        <fullName evidence="6">Ankyrin</fullName>
    </recommendedName>
</protein>
<name>A0A7S8HRE9_FUSCU</name>
<evidence type="ECO:0000256" key="2">
    <source>
        <dbReference type="ARBA" id="ARBA00023043"/>
    </source>
</evidence>
<dbReference type="EMBL" id="CP064747">
    <property type="protein sequence ID" value="QPC57819.1"/>
    <property type="molecule type" value="Genomic_DNA"/>
</dbReference>
<keyword evidence="2 3" id="KW-0040">ANK repeat</keyword>
<evidence type="ECO:0000256" key="1">
    <source>
        <dbReference type="ARBA" id="ARBA00022737"/>
    </source>
</evidence>
<dbReference type="SMART" id="SM00248">
    <property type="entry name" value="ANK"/>
    <property type="match status" value="4"/>
</dbReference>